<proteinExistence type="inferred from homology"/>
<feature type="transmembrane region" description="Helical" evidence="7">
    <location>
        <begin position="21"/>
        <end position="44"/>
    </location>
</feature>
<dbReference type="Pfam" id="PF01529">
    <property type="entry name" value="DHHC"/>
    <property type="match status" value="1"/>
</dbReference>
<evidence type="ECO:0000256" key="1">
    <source>
        <dbReference type="ARBA" id="ARBA00004141"/>
    </source>
</evidence>
<dbReference type="OrthoDB" id="9909019at2759"/>
<sequence length="415" mass="47925">MCYLLSKGEANRVRFVAWVPVVAEIVLMLWTYYVYVICLCYFSCDVPVEAGVLLMLYHSLLGLTLWCHCKSLATPPMVPPQEFHYDEAQWNKLNNEYLWIQRREEMENLRLKLGIRTIQASMGRGLLVYCQQCKVIKPDRCHHCSRCGVCVLKMDHHCPWINNCVGFHNYKYFLLFVVYCLAYCILVPLTSLRFIVAFFMDAYNGVDISGDYNRIQIIVMTVFLIITGVALLPLLKLHWSLVCTNTTTLENTRPLGLVGKAPDIRLFDMGLSENLRHIFGHRKLLWLFPVFTSVGDGCHFPLRDDFLLDKEADFNKNKDWCLADQGISLCADRGEVVLYLDSEDRNRGNTVLERVSKDKNREMTVLDGECEATNGSNHVLEKENKYTKIKVVKERNIENPNRTNNCEIPPDRTLT</sequence>
<feature type="transmembrane region" description="Helical" evidence="7">
    <location>
        <begin position="172"/>
        <end position="195"/>
    </location>
</feature>
<evidence type="ECO:0000256" key="5">
    <source>
        <dbReference type="ARBA" id="ARBA00023136"/>
    </source>
</evidence>
<keyword evidence="3 7" id="KW-0812">Transmembrane</keyword>
<gene>
    <name evidence="9" type="ORF">CUNI_LOCUS3505</name>
</gene>
<protein>
    <recommendedName>
        <fullName evidence="7">Palmitoyltransferase</fullName>
        <ecNumber evidence="7">2.3.1.225</ecNumber>
    </recommendedName>
</protein>
<evidence type="ECO:0000256" key="3">
    <source>
        <dbReference type="ARBA" id="ARBA00022692"/>
    </source>
</evidence>
<feature type="transmembrane region" description="Helical" evidence="7">
    <location>
        <begin position="215"/>
        <end position="235"/>
    </location>
</feature>
<dbReference type="EMBL" id="CAJHNH020000477">
    <property type="protein sequence ID" value="CAG5117947.1"/>
    <property type="molecule type" value="Genomic_DNA"/>
</dbReference>
<name>A0A8S3YLD7_9EUPU</name>
<keyword evidence="5 7" id="KW-0472">Membrane</keyword>
<dbReference type="PANTHER" id="PTHR12246">
    <property type="entry name" value="PALMITOYLTRANSFERASE ZDHHC16"/>
    <property type="match status" value="1"/>
</dbReference>
<evidence type="ECO:0000256" key="6">
    <source>
        <dbReference type="ARBA" id="ARBA00023315"/>
    </source>
</evidence>
<comment type="similarity">
    <text evidence="7">Belongs to the DHHC palmitoyltransferase family.</text>
</comment>
<keyword evidence="6 7" id="KW-0012">Acyltransferase</keyword>
<evidence type="ECO:0000259" key="8">
    <source>
        <dbReference type="Pfam" id="PF01529"/>
    </source>
</evidence>
<keyword evidence="4 7" id="KW-1133">Transmembrane helix</keyword>
<dbReference type="GO" id="GO:0019706">
    <property type="term" value="F:protein-cysteine S-palmitoyltransferase activity"/>
    <property type="evidence" value="ECO:0007669"/>
    <property type="project" value="UniProtKB-EC"/>
</dbReference>
<dbReference type="InterPro" id="IPR001594">
    <property type="entry name" value="Palmitoyltrfase_DHHC"/>
</dbReference>
<evidence type="ECO:0000313" key="9">
    <source>
        <dbReference type="EMBL" id="CAG5117947.1"/>
    </source>
</evidence>
<dbReference type="InterPro" id="IPR039859">
    <property type="entry name" value="PFA4/ZDH16/20/ERF2-like"/>
</dbReference>
<dbReference type="PROSITE" id="PS50216">
    <property type="entry name" value="DHHC"/>
    <property type="match status" value="1"/>
</dbReference>
<evidence type="ECO:0000256" key="2">
    <source>
        <dbReference type="ARBA" id="ARBA00022679"/>
    </source>
</evidence>
<keyword evidence="2 7" id="KW-0808">Transferase</keyword>
<keyword evidence="10" id="KW-1185">Reference proteome</keyword>
<evidence type="ECO:0000313" key="10">
    <source>
        <dbReference type="Proteomes" id="UP000678393"/>
    </source>
</evidence>
<comment type="domain">
    <text evidence="7">The DHHC domain is required for palmitoyltransferase activity.</text>
</comment>
<dbReference type="AlphaFoldDB" id="A0A8S3YLD7"/>
<comment type="subcellular location">
    <subcellularLocation>
        <location evidence="1">Membrane</location>
        <topology evidence="1">Multi-pass membrane protein</topology>
    </subcellularLocation>
</comment>
<accession>A0A8S3YLD7</accession>
<dbReference type="EC" id="2.3.1.225" evidence="7"/>
<comment type="caution">
    <text evidence="9">The sequence shown here is derived from an EMBL/GenBank/DDBJ whole genome shotgun (WGS) entry which is preliminary data.</text>
</comment>
<dbReference type="GO" id="GO:0016020">
    <property type="term" value="C:membrane"/>
    <property type="evidence" value="ECO:0007669"/>
    <property type="project" value="UniProtKB-SubCell"/>
</dbReference>
<reference evidence="9" key="1">
    <citation type="submission" date="2021-04" db="EMBL/GenBank/DDBJ databases">
        <authorList>
            <consortium name="Molecular Ecology Group"/>
        </authorList>
    </citation>
    <scope>NUCLEOTIDE SEQUENCE</scope>
</reference>
<evidence type="ECO:0000256" key="7">
    <source>
        <dbReference type="RuleBase" id="RU079119"/>
    </source>
</evidence>
<organism evidence="9 10">
    <name type="scientific">Candidula unifasciata</name>
    <dbReference type="NCBI Taxonomy" id="100452"/>
    <lineage>
        <taxon>Eukaryota</taxon>
        <taxon>Metazoa</taxon>
        <taxon>Spiralia</taxon>
        <taxon>Lophotrochozoa</taxon>
        <taxon>Mollusca</taxon>
        <taxon>Gastropoda</taxon>
        <taxon>Heterobranchia</taxon>
        <taxon>Euthyneura</taxon>
        <taxon>Panpulmonata</taxon>
        <taxon>Eupulmonata</taxon>
        <taxon>Stylommatophora</taxon>
        <taxon>Helicina</taxon>
        <taxon>Helicoidea</taxon>
        <taxon>Geomitridae</taxon>
        <taxon>Candidula</taxon>
    </lineage>
</organism>
<evidence type="ECO:0000256" key="4">
    <source>
        <dbReference type="ARBA" id="ARBA00022989"/>
    </source>
</evidence>
<dbReference type="Proteomes" id="UP000678393">
    <property type="component" value="Unassembled WGS sequence"/>
</dbReference>
<feature type="domain" description="Palmitoyltransferase DHHC" evidence="8">
    <location>
        <begin position="128"/>
        <end position="252"/>
    </location>
</feature>
<comment type="catalytic activity">
    <reaction evidence="7">
        <text>L-cysteinyl-[protein] + hexadecanoyl-CoA = S-hexadecanoyl-L-cysteinyl-[protein] + CoA</text>
        <dbReference type="Rhea" id="RHEA:36683"/>
        <dbReference type="Rhea" id="RHEA-COMP:10131"/>
        <dbReference type="Rhea" id="RHEA-COMP:11032"/>
        <dbReference type="ChEBI" id="CHEBI:29950"/>
        <dbReference type="ChEBI" id="CHEBI:57287"/>
        <dbReference type="ChEBI" id="CHEBI:57379"/>
        <dbReference type="ChEBI" id="CHEBI:74151"/>
        <dbReference type="EC" id="2.3.1.225"/>
    </reaction>
</comment>